<organism evidence="1">
    <name type="scientific">bioreactor metagenome</name>
    <dbReference type="NCBI Taxonomy" id="1076179"/>
    <lineage>
        <taxon>unclassified sequences</taxon>
        <taxon>metagenomes</taxon>
        <taxon>ecological metagenomes</taxon>
    </lineage>
</organism>
<comment type="caution">
    <text evidence="1">The sequence shown here is derived from an EMBL/GenBank/DDBJ whole genome shotgun (WGS) entry which is preliminary data.</text>
</comment>
<name>A0A645GBJ9_9ZZZZ</name>
<evidence type="ECO:0000313" key="1">
    <source>
        <dbReference type="EMBL" id="MPN24271.1"/>
    </source>
</evidence>
<proteinExistence type="predicted"/>
<dbReference type="EMBL" id="VSSQ01073076">
    <property type="protein sequence ID" value="MPN24271.1"/>
    <property type="molecule type" value="Genomic_DNA"/>
</dbReference>
<accession>A0A645GBJ9</accession>
<protein>
    <submittedName>
        <fullName evidence="1">Uncharacterized protein</fullName>
    </submittedName>
</protein>
<gene>
    <name evidence="1" type="ORF">SDC9_171666</name>
</gene>
<reference evidence="1" key="1">
    <citation type="submission" date="2019-08" db="EMBL/GenBank/DDBJ databases">
        <authorList>
            <person name="Kucharzyk K."/>
            <person name="Murdoch R.W."/>
            <person name="Higgins S."/>
            <person name="Loffler F."/>
        </authorList>
    </citation>
    <scope>NUCLEOTIDE SEQUENCE</scope>
</reference>
<sequence>MRGSHHLLVCFGHDKIVGDDLYDGISGGSVSDLLLQPVEIPYLVIANCPVIQRIVLNGLGGQPGDQLQAVEMINGKIIARFRLHIEITEIDNRPFGYLKLYIPVTRFPFARVDVFLFKINTRFVGGGDNKAAHHEGKNSNNGC</sequence>
<dbReference type="AlphaFoldDB" id="A0A645GBJ9"/>